<name>A0A3D8PQC1_9BACI</name>
<reference evidence="3" key="1">
    <citation type="submission" date="2017-11" db="EMBL/GenBank/DDBJ databases">
        <authorList>
            <person name="Zhu W."/>
        </authorList>
    </citation>
    <scope>NUCLEOTIDE SEQUENCE [LARGE SCALE GENOMIC DNA]</scope>
    <source>
        <strain evidence="3">CAU 1051</strain>
    </source>
</reference>
<dbReference type="RefSeq" id="WP_115750246.1">
    <property type="nucleotide sequence ID" value="NZ_PIOD01000014.1"/>
</dbReference>
<keyword evidence="1" id="KW-0472">Membrane</keyword>
<feature type="transmembrane region" description="Helical" evidence="1">
    <location>
        <begin position="12"/>
        <end position="31"/>
    </location>
</feature>
<keyword evidence="1" id="KW-1133">Transmembrane helix</keyword>
<feature type="transmembrane region" description="Helical" evidence="1">
    <location>
        <begin position="37"/>
        <end position="56"/>
    </location>
</feature>
<evidence type="ECO:0000256" key="1">
    <source>
        <dbReference type="SAM" id="Phobius"/>
    </source>
</evidence>
<keyword evidence="3" id="KW-1185">Reference proteome</keyword>
<sequence length="65" mass="7472">MTKGYRKFKISFHLIIFVFAIGLILSSIVGFNEVDRALLYLILGILFALESSFGLYKSLNKKHIY</sequence>
<dbReference type="AlphaFoldDB" id="A0A3D8PQC1"/>
<dbReference type="EMBL" id="PIOD01000014">
    <property type="protein sequence ID" value="RDW17235.1"/>
    <property type="molecule type" value="Genomic_DNA"/>
</dbReference>
<protein>
    <submittedName>
        <fullName evidence="2">Uncharacterized protein</fullName>
    </submittedName>
</protein>
<gene>
    <name evidence="2" type="ORF">CWR45_12630</name>
</gene>
<accession>A0A3D8PQC1</accession>
<evidence type="ECO:0000313" key="3">
    <source>
        <dbReference type="Proteomes" id="UP000256520"/>
    </source>
</evidence>
<comment type="caution">
    <text evidence="2">The sequence shown here is derived from an EMBL/GenBank/DDBJ whole genome shotgun (WGS) entry which is preliminary data.</text>
</comment>
<keyword evidence="1" id="KW-0812">Transmembrane</keyword>
<dbReference type="OrthoDB" id="2949146at2"/>
<proteinExistence type="predicted"/>
<dbReference type="Proteomes" id="UP000256520">
    <property type="component" value="Unassembled WGS sequence"/>
</dbReference>
<evidence type="ECO:0000313" key="2">
    <source>
        <dbReference type="EMBL" id="RDW17235.1"/>
    </source>
</evidence>
<organism evidence="2 3">
    <name type="scientific">Oceanobacillus chungangensis</name>
    <dbReference type="NCBI Taxonomy" id="1229152"/>
    <lineage>
        <taxon>Bacteria</taxon>
        <taxon>Bacillati</taxon>
        <taxon>Bacillota</taxon>
        <taxon>Bacilli</taxon>
        <taxon>Bacillales</taxon>
        <taxon>Bacillaceae</taxon>
        <taxon>Oceanobacillus</taxon>
    </lineage>
</organism>